<evidence type="ECO:0000256" key="1">
    <source>
        <dbReference type="PROSITE-ProRule" id="PRU00169"/>
    </source>
</evidence>
<comment type="caution">
    <text evidence="3">The sequence shown here is derived from an EMBL/GenBank/DDBJ whole genome shotgun (WGS) entry which is preliminary data.</text>
</comment>
<feature type="modified residue" description="4-aspartylphosphate" evidence="1">
    <location>
        <position position="59"/>
    </location>
</feature>
<evidence type="ECO:0000313" key="3">
    <source>
        <dbReference type="EMBL" id="RYJ42538.1"/>
    </source>
</evidence>
<dbReference type="RefSeq" id="WP_129751431.1">
    <property type="nucleotide sequence ID" value="NZ_JUIW01000007.1"/>
</dbReference>
<name>A0A444WA95_9FLAO</name>
<evidence type="ECO:0000259" key="2">
    <source>
        <dbReference type="PROSITE" id="PS50110"/>
    </source>
</evidence>
<dbReference type="AlphaFoldDB" id="A0A444WA95"/>
<keyword evidence="4" id="KW-1185">Reference proteome</keyword>
<dbReference type="InterPro" id="IPR011006">
    <property type="entry name" value="CheY-like_superfamily"/>
</dbReference>
<dbReference type="Gene3D" id="3.40.50.2300">
    <property type="match status" value="1"/>
</dbReference>
<organism evidence="3 4">
    <name type="scientific">Flavobacterium beibuense</name>
    <dbReference type="NCBI Taxonomy" id="657326"/>
    <lineage>
        <taxon>Bacteria</taxon>
        <taxon>Pseudomonadati</taxon>
        <taxon>Bacteroidota</taxon>
        <taxon>Flavobacteriia</taxon>
        <taxon>Flavobacteriales</taxon>
        <taxon>Flavobacteriaceae</taxon>
        <taxon>Flavobacterium</taxon>
    </lineage>
</organism>
<dbReference type="SMART" id="SM00448">
    <property type="entry name" value="REC"/>
    <property type="match status" value="1"/>
</dbReference>
<dbReference type="EMBL" id="JUIW01000007">
    <property type="protein sequence ID" value="RYJ42538.1"/>
    <property type="molecule type" value="Genomic_DNA"/>
</dbReference>
<dbReference type="PROSITE" id="PS50110">
    <property type="entry name" value="RESPONSE_REGULATORY"/>
    <property type="match status" value="1"/>
</dbReference>
<gene>
    <name evidence="3" type="ORF">NU09_2324</name>
</gene>
<dbReference type="InterPro" id="IPR001789">
    <property type="entry name" value="Sig_transdc_resp-reg_receiver"/>
</dbReference>
<dbReference type="GO" id="GO:0000160">
    <property type="term" value="P:phosphorelay signal transduction system"/>
    <property type="evidence" value="ECO:0007669"/>
    <property type="project" value="InterPro"/>
</dbReference>
<keyword evidence="1" id="KW-0597">Phosphoprotein</keyword>
<dbReference type="Pfam" id="PF00072">
    <property type="entry name" value="Response_reg"/>
    <property type="match status" value="1"/>
</dbReference>
<dbReference type="OrthoDB" id="7631574at2"/>
<proteinExistence type="predicted"/>
<protein>
    <submittedName>
        <fullName evidence="3">CpxR family transcriptional regulator</fullName>
    </submittedName>
</protein>
<sequence>MNNELTVFYTDDDQEDIDFFREIIDIIDSNVKVVTQRNGEELLKALNNPPPTPYLVFLDINMPGMNGLETLKRVRESDQHKNLPVVMFSTTSDDITIQQSKELGASFYVPKSGAFDKLKKSIEHTLKMNWENYNSDSNEFVYYC</sequence>
<dbReference type="PANTHER" id="PTHR44520">
    <property type="entry name" value="RESPONSE REGULATOR RCP1-RELATED"/>
    <property type="match status" value="1"/>
</dbReference>
<feature type="domain" description="Response regulatory" evidence="2">
    <location>
        <begin position="6"/>
        <end position="126"/>
    </location>
</feature>
<dbReference type="SUPFAM" id="SSF52172">
    <property type="entry name" value="CheY-like"/>
    <property type="match status" value="1"/>
</dbReference>
<accession>A0A444WA95</accession>
<reference evidence="3 4" key="1">
    <citation type="submission" date="2014-12" db="EMBL/GenBank/DDBJ databases">
        <title>Genome sequence of Flavobacterium beibuense RSKm HC5.</title>
        <authorList>
            <person name="Kim J.F."/>
            <person name="Song J.Y."/>
            <person name="Kwak M.-J."/>
            <person name="Lee S.-W."/>
        </authorList>
    </citation>
    <scope>NUCLEOTIDE SEQUENCE [LARGE SCALE GENOMIC DNA]</scope>
    <source>
        <strain evidence="3 4">RSKm HC5</strain>
    </source>
</reference>
<dbReference type="Proteomes" id="UP000289775">
    <property type="component" value="Unassembled WGS sequence"/>
</dbReference>
<dbReference type="PANTHER" id="PTHR44520:SF2">
    <property type="entry name" value="RESPONSE REGULATOR RCP1"/>
    <property type="match status" value="1"/>
</dbReference>
<dbReference type="InterPro" id="IPR052893">
    <property type="entry name" value="TCS_response_regulator"/>
</dbReference>
<evidence type="ECO:0000313" key="4">
    <source>
        <dbReference type="Proteomes" id="UP000289775"/>
    </source>
</evidence>